<evidence type="ECO:0000256" key="2">
    <source>
        <dbReference type="ARBA" id="ARBA00022702"/>
    </source>
</evidence>
<feature type="signal peptide" evidence="5">
    <location>
        <begin position="1"/>
        <end position="28"/>
    </location>
</feature>
<dbReference type="EMBL" id="JACEFO010001687">
    <property type="protein sequence ID" value="KAF8721065.1"/>
    <property type="molecule type" value="Genomic_DNA"/>
</dbReference>
<gene>
    <name evidence="6" type="ORF">HU200_023480</name>
</gene>
<evidence type="ECO:0000313" key="6">
    <source>
        <dbReference type="EMBL" id="KAF8721065.1"/>
    </source>
</evidence>
<evidence type="ECO:0000256" key="1">
    <source>
        <dbReference type="ARBA" id="ARBA00009178"/>
    </source>
</evidence>
<dbReference type="GO" id="GO:0019722">
    <property type="term" value="P:calcium-mediated signaling"/>
    <property type="evidence" value="ECO:0007669"/>
    <property type="project" value="TreeGrafter"/>
</dbReference>
<reference evidence="6" key="1">
    <citation type="submission" date="2020-07" db="EMBL/GenBank/DDBJ databases">
        <title>Genome sequence and genetic diversity analysis of an under-domesticated orphan crop, white fonio (Digitaria exilis).</title>
        <authorList>
            <person name="Bennetzen J.L."/>
            <person name="Chen S."/>
            <person name="Ma X."/>
            <person name="Wang X."/>
            <person name="Yssel A.E.J."/>
            <person name="Chaluvadi S.R."/>
            <person name="Johnson M."/>
            <person name="Gangashetty P."/>
            <person name="Hamidou F."/>
            <person name="Sanogo M.D."/>
            <person name="Zwaenepoel A."/>
            <person name="Wallace J."/>
            <person name="Van De Peer Y."/>
            <person name="Van Deynze A."/>
        </authorList>
    </citation>
    <scope>NUCLEOTIDE SEQUENCE</scope>
    <source>
        <tissue evidence="6">Leaves</tissue>
    </source>
</reference>
<keyword evidence="2" id="KW-0372">Hormone</keyword>
<dbReference type="GO" id="GO:0005179">
    <property type="term" value="F:hormone activity"/>
    <property type="evidence" value="ECO:0007669"/>
    <property type="project" value="UniProtKB-KW"/>
</dbReference>
<protein>
    <submittedName>
        <fullName evidence="6">Uncharacterized protein</fullName>
    </submittedName>
</protein>
<evidence type="ECO:0000313" key="7">
    <source>
        <dbReference type="Proteomes" id="UP000636709"/>
    </source>
</evidence>
<evidence type="ECO:0000256" key="5">
    <source>
        <dbReference type="SAM" id="SignalP"/>
    </source>
</evidence>
<organism evidence="6 7">
    <name type="scientific">Digitaria exilis</name>
    <dbReference type="NCBI Taxonomy" id="1010633"/>
    <lineage>
        <taxon>Eukaryota</taxon>
        <taxon>Viridiplantae</taxon>
        <taxon>Streptophyta</taxon>
        <taxon>Embryophyta</taxon>
        <taxon>Tracheophyta</taxon>
        <taxon>Spermatophyta</taxon>
        <taxon>Magnoliopsida</taxon>
        <taxon>Liliopsida</taxon>
        <taxon>Poales</taxon>
        <taxon>Poaceae</taxon>
        <taxon>PACMAD clade</taxon>
        <taxon>Panicoideae</taxon>
        <taxon>Panicodae</taxon>
        <taxon>Paniceae</taxon>
        <taxon>Anthephorinae</taxon>
        <taxon>Digitaria</taxon>
    </lineage>
</organism>
<proteinExistence type="inferred from homology"/>
<dbReference type="OrthoDB" id="690688at2759"/>
<keyword evidence="4" id="KW-1015">Disulfide bond</keyword>
<dbReference type="Pfam" id="PF05498">
    <property type="entry name" value="RALF"/>
    <property type="match status" value="1"/>
</dbReference>
<evidence type="ECO:0000256" key="3">
    <source>
        <dbReference type="ARBA" id="ARBA00022729"/>
    </source>
</evidence>
<keyword evidence="7" id="KW-1185">Reference proteome</keyword>
<dbReference type="PANTHER" id="PTHR33136">
    <property type="entry name" value="RAPID ALKALINIZATION FACTOR-LIKE"/>
    <property type="match status" value="1"/>
</dbReference>
<accession>A0A835EWW6</accession>
<comment type="caution">
    <text evidence="6">The sequence shown here is derived from an EMBL/GenBank/DDBJ whole genome shotgun (WGS) entry which is preliminary data.</text>
</comment>
<dbReference type="InterPro" id="IPR008801">
    <property type="entry name" value="RALF"/>
</dbReference>
<evidence type="ECO:0000256" key="4">
    <source>
        <dbReference type="ARBA" id="ARBA00023157"/>
    </source>
</evidence>
<keyword evidence="3 5" id="KW-0732">Signal</keyword>
<dbReference type="Proteomes" id="UP000636709">
    <property type="component" value="Unassembled WGS sequence"/>
</dbReference>
<feature type="chain" id="PRO_5032724416" evidence="5">
    <location>
        <begin position="29"/>
        <end position="155"/>
    </location>
</feature>
<dbReference type="PANTHER" id="PTHR33136:SF58">
    <property type="entry name" value="OS03G0345000 PROTEIN"/>
    <property type="match status" value="1"/>
</dbReference>
<dbReference type="GO" id="GO:0009506">
    <property type="term" value="C:plasmodesma"/>
    <property type="evidence" value="ECO:0007669"/>
    <property type="project" value="TreeGrafter"/>
</dbReference>
<name>A0A835EWW6_9POAL</name>
<sequence>MASSRHALPLLLLPLLAAVAALVGPATAGAPELTALHARMAAEWAWSAASSSSDDESCWGSPEECPVVYDVDAEGVGDGGGAAGRGLMRLQQEPPYYDADTAASLLPTAQYISYATLMRDTVPCSIPGASYYNCQPGAEANPYTRGCSEITQCRG</sequence>
<comment type="similarity">
    <text evidence="1">Belongs to the plant rapid alkalinization factor (RALF) family.</text>
</comment>
<dbReference type="AlphaFoldDB" id="A0A835EWW6"/>